<feature type="transmembrane region" description="Helical" evidence="1">
    <location>
        <begin position="20"/>
        <end position="39"/>
    </location>
</feature>
<evidence type="ECO:0000313" key="4">
    <source>
        <dbReference type="EMBL" id="TYJ97706.1"/>
    </source>
</evidence>
<dbReference type="Proteomes" id="UP000321947">
    <property type="component" value="Unassembled WGS sequence"/>
</dbReference>
<keyword evidence="1" id="KW-0472">Membrane</keyword>
<accession>A0A5A7VG56</accession>
<evidence type="ECO:0000259" key="2">
    <source>
        <dbReference type="Pfam" id="PF13960"/>
    </source>
</evidence>
<keyword evidence="1" id="KW-1133">Transmembrane helix</keyword>
<dbReference type="PANTHER" id="PTHR48258:SF15">
    <property type="entry name" value="OS02G0543900 PROTEIN"/>
    <property type="match status" value="1"/>
</dbReference>
<reference evidence="5 6" key="1">
    <citation type="submission" date="2019-08" db="EMBL/GenBank/DDBJ databases">
        <title>Draft genome sequences of two oriental melons (Cucumis melo L. var makuwa).</title>
        <authorList>
            <person name="Kwon S.-Y."/>
        </authorList>
    </citation>
    <scope>NUCLEOTIDE SEQUENCE [LARGE SCALE GENOMIC DNA]</scope>
    <source>
        <strain evidence="6">cv. Chang Bougi</strain>
        <strain evidence="5">cv. SW 3</strain>
        <tissue evidence="3">Leaf</tissue>
    </source>
</reference>
<evidence type="ECO:0000313" key="5">
    <source>
        <dbReference type="Proteomes" id="UP000321393"/>
    </source>
</evidence>
<sequence>MKEKGKYQVSKHTTVKFYYINCYLFVFSVVAHLVVHLPYETKVVGRVSYTRMYLIKRSLRTSKRYVRNKARPERSIVEAYVMNELGTFCSRYLSGFETWFTRDERNDDTIPEDEGDGELKIFKQKVQNATDLYKRHQLAFPEWFQNQVLYHHSRAISKRQIRCSLQEI</sequence>
<dbReference type="PANTHER" id="PTHR48258">
    <property type="entry name" value="DUF4218 DOMAIN-CONTAINING PROTEIN-RELATED"/>
    <property type="match status" value="1"/>
</dbReference>
<gene>
    <name evidence="4" type="ORF">E5676_scaffold491G00120</name>
    <name evidence="3" type="ORF">E6C27_scaffold1343G00090</name>
</gene>
<dbReference type="InterPro" id="IPR025452">
    <property type="entry name" value="DUF4218"/>
</dbReference>
<dbReference type="EMBL" id="SSTD01018622">
    <property type="protein sequence ID" value="TYJ97706.1"/>
    <property type="molecule type" value="Genomic_DNA"/>
</dbReference>
<name>A0A5A7VG56_CUCMM</name>
<evidence type="ECO:0000256" key="1">
    <source>
        <dbReference type="SAM" id="Phobius"/>
    </source>
</evidence>
<dbReference type="AlphaFoldDB" id="A0A5A7VG56"/>
<dbReference type="OrthoDB" id="1878503at2759"/>
<evidence type="ECO:0000313" key="3">
    <source>
        <dbReference type="EMBL" id="KAA0065316.1"/>
    </source>
</evidence>
<dbReference type="EMBL" id="SSTE01001686">
    <property type="protein sequence ID" value="KAA0065316.1"/>
    <property type="molecule type" value="Genomic_DNA"/>
</dbReference>
<evidence type="ECO:0000313" key="6">
    <source>
        <dbReference type="Proteomes" id="UP000321947"/>
    </source>
</evidence>
<proteinExistence type="predicted"/>
<dbReference type="Proteomes" id="UP000321393">
    <property type="component" value="Unassembled WGS sequence"/>
</dbReference>
<keyword evidence="1" id="KW-0812">Transmembrane</keyword>
<dbReference type="Pfam" id="PF13960">
    <property type="entry name" value="DUF4218"/>
    <property type="match status" value="1"/>
</dbReference>
<protein>
    <recommendedName>
        <fullName evidence="2">DUF4218 domain-containing protein</fullName>
    </recommendedName>
</protein>
<comment type="caution">
    <text evidence="3">The sequence shown here is derived from an EMBL/GenBank/DDBJ whole genome shotgun (WGS) entry which is preliminary data.</text>
</comment>
<organism evidence="3 5">
    <name type="scientific">Cucumis melo var. makuwa</name>
    <name type="common">Oriental melon</name>
    <dbReference type="NCBI Taxonomy" id="1194695"/>
    <lineage>
        <taxon>Eukaryota</taxon>
        <taxon>Viridiplantae</taxon>
        <taxon>Streptophyta</taxon>
        <taxon>Embryophyta</taxon>
        <taxon>Tracheophyta</taxon>
        <taxon>Spermatophyta</taxon>
        <taxon>Magnoliopsida</taxon>
        <taxon>eudicotyledons</taxon>
        <taxon>Gunneridae</taxon>
        <taxon>Pentapetalae</taxon>
        <taxon>rosids</taxon>
        <taxon>fabids</taxon>
        <taxon>Cucurbitales</taxon>
        <taxon>Cucurbitaceae</taxon>
        <taxon>Benincaseae</taxon>
        <taxon>Cucumis</taxon>
    </lineage>
</organism>
<feature type="domain" description="DUF4218" evidence="2">
    <location>
        <begin position="27"/>
        <end position="106"/>
    </location>
</feature>